<dbReference type="RefSeq" id="XP_012895073.1">
    <property type="nucleotide sequence ID" value="XM_013039619.1"/>
</dbReference>
<dbReference type="Proteomes" id="UP000008312">
    <property type="component" value="Unassembled WGS sequence"/>
</dbReference>
<reference evidence="2" key="1">
    <citation type="submission" date="2010-02" db="EMBL/GenBank/DDBJ databases">
        <title>Sequencing and annotation of the Blastocystis hominis genome.</title>
        <authorList>
            <person name="Wincker P."/>
        </authorList>
    </citation>
    <scope>NUCLEOTIDE SEQUENCE</scope>
    <source>
        <strain evidence="2">Singapore isolate B</strain>
    </source>
</reference>
<sequence>MRIVGRLRHSERPSERRRRESNQRRAGLPRASRAAAGEVLHDPAAVHDRLSSLVFGDFRCARRTAHAISALFGHAGSQAGVHWDGRDHAEGERDEHLTTREHSAGNGRAHSLWSGQTIQEVSCVLIFEFEFEFEFGFDC</sequence>
<keyword evidence="3" id="KW-1185">Reference proteome</keyword>
<evidence type="ECO:0000313" key="3">
    <source>
        <dbReference type="Proteomes" id="UP000008312"/>
    </source>
</evidence>
<accession>D8LYY6</accession>
<gene>
    <name evidence="2" type="ORF">GSBLH_T00001249001</name>
</gene>
<feature type="region of interest" description="Disordered" evidence="1">
    <location>
        <begin position="88"/>
        <end position="109"/>
    </location>
</feature>
<dbReference type="InParanoid" id="D8LYY6"/>
<feature type="region of interest" description="Disordered" evidence="1">
    <location>
        <begin position="1"/>
        <end position="35"/>
    </location>
</feature>
<evidence type="ECO:0000256" key="1">
    <source>
        <dbReference type="SAM" id="MobiDB-lite"/>
    </source>
</evidence>
<feature type="compositionally biased region" description="Basic and acidic residues" evidence="1">
    <location>
        <begin position="8"/>
        <end position="23"/>
    </location>
</feature>
<name>D8LYY6_BLAHO</name>
<dbReference type="EMBL" id="FN668640">
    <property type="protein sequence ID" value="CBK21025.2"/>
    <property type="molecule type" value="Genomic_DNA"/>
</dbReference>
<protein>
    <submittedName>
        <fullName evidence="2">Uncharacterized protein</fullName>
    </submittedName>
</protein>
<dbReference type="GeneID" id="24918521"/>
<organism evidence="2">
    <name type="scientific">Blastocystis hominis</name>
    <dbReference type="NCBI Taxonomy" id="12968"/>
    <lineage>
        <taxon>Eukaryota</taxon>
        <taxon>Sar</taxon>
        <taxon>Stramenopiles</taxon>
        <taxon>Bigyra</taxon>
        <taxon>Opalozoa</taxon>
        <taxon>Opalinata</taxon>
        <taxon>Blastocystidae</taxon>
        <taxon>Blastocystis</taxon>
    </lineage>
</organism>
<evidence type="ECO:0000313" key="2">
    <source>
        <dbReference type="EMBL" id="CBK21025.2"/>
    </source>
</evidence>
<feature type="compositionally biased region" description="Basic and acidic residues" evidence="1">
    <location>
        <begin position="88"/>
        <end position="103"/>
    </location>
</feature>
<proteinExistence type="predicted"/>
<dbReference type="AlphaFoldDB" id="D8LYY6"/>